<accession>A0A401SPF7</accession>
<organism evidence="1 2">
    <name type="scientific">Chiloscyllium punctatum</name>
    <name type="common">Brownbanded bambooshark</name>
    <name type="synonym">Hemiscyllium punctatum</name>
    <dbReference type="NCBI Taxonomy" id="137246"/>
    <lineage>
        <taxon>Eukaryota</taxon>
        <taxon>Metazoa</taxon>
        <taxon>Chordata</taxon>
        <taxon>Craniata</taxon>
        <taxon>Vertebrata</taxon>
        <taxon>Chondrichthyes</taxon>
        <taxon>Elasmobranchii</taxon>
        <taxon>Galeomorphii</taxon>
        <taxon>Galeoidea</taxon>
        <taxon>Orectolobiformes</taxon>
        <taxon>Hemiscylliidae</taxon>
        <taxon>Chiloscyllium</taxon>
    </lineage>
</organism>
<reference evidence="1 2" key="1">
    <citation type="journal article" date="2018" name="Nat. Ecol. Evol.">
        <title>Shark genomes provide insights into elasmobranch evolution and the origin of vertebrates.</title>
        <authorList>
            <person name="Hara Y"/>
            <person name="Yamaguchi K"/>
            <person name="Onimaru K"/>
            <person name="Kadota M"/>
            <person name="Koyanagi M"/>
            <person name="Keeley SD"/>
            <person name="Tatsumi K"/>
            <person name="Tanaka K"/>
            <person name="Motone F"/>
            <person name="Kageyama Y"/>
            <person name="Nozu R"/>
            <person name="Adachi N"/>
            <person name="Nishimura O"/>
            <person name="Nakagawa R"/>
            <person name="Tanegashima C"/>
            <person name="Kiyatake I"/>
            <person name="Matsumoto R"/>
            <person name="Murakumo K"/>
            <person name="Nishida K"/>
            <person name="Terakita A"/>
            <person name="Kuratani S"/>
            <person name="Sato K"/>
            <person name="Hyodo S Kuraku.S."/>
        </authorList>
    </citation>
    <scope>NUCLEOTIDE SEQUENCE [LARGE SCALE GENOMIC DNA]</scope>
</reference>
<dbReference type="Proteomes" id="UP000287033">
    <property type="component" value="Unassembled WGS sequence"/>
</dbReference>
<dbReference type="Gene3D" id="1.10.287.210">
    <property type="match status" value="1"/>
</dbReference>
<evidence type="ECO:0000313" key="1">
    <source>
        <dbReference type="EMBL" id="GCC32277.1"/>
    </source>
</evidence>
<dbReference type="OrthoDB" id="9950230at2759"/>
<sequence length="122" mass="13893">MNMPNRCCMGPNQFIKLLLGRVALKATTRTAFPKLQEIQRTNTIRNAVRRNMQDHPVGFPVKNRLALDYLLEAQSGTCAVIGPECCTRILDALDNITNLEDRIHLEVDSVRQEGKQFHDYNP</sequence>
<keyword evidence="2" id="KW-1185">Reference proteome</keyword>
<name>A0A401SPF7_CHIPU</name>
<dbReference type="AlphaFoldDB" id="A0A401SPF7"/>
<evidence type="ECO:0000313" key="2">
    <source>
        <dbReference type="Proteomes" id="UP000287033"/>
    </source>
</evidence>
<dbReference type="EMBL" id="BEZZ01000422">
    <property type="protein sequence ID" value="GCC32277.1"/>
    <property type="molecule type" value="Genomic_DNA"/>
</dbReference>
<gene>
    <name evidence="1" type="ORF">chiPu_0010738</name>
</gene>
<protein>
    <submittedName>
        <fullName evidence="1">Uncharacterized protein</fullName>
    </submittedName>
</protein>
<proteinExistence type="predicted"/>
<comment type="caution">
    <text evidence="1">The sequence shown here is derived from an EMBL/GenBank/DDBJ whole genome shotgun (WGS) entry which is preliminary data.</text>
</comment>
<dbReference type="SUPFAM" id="SSF58069">
    <property type="entry name" value="Virus ectodomain"/>
    <property type="match status" value="1"/>
</dbReference>